<dbReference type="KEGG" id="pbs:Plabr_0238"/>
<feature type="region of interest" description="Disordered" evidence="1">
    <location>
        <begin position="1"/>
        <end position="32"/>
    </location>
</feature>
<name>F0SPG3_RUBBR</name>
<protein>
    <submittedName>
        <fullName evidence="2">Uncharacterized protein</fullName>
    </submittedName>
</protein>
<dbReference type="AlphaFoldDB" id="F0SPG3"/>
<sequence>MYPCCCGDSSSSSSSGSSSSSASGSDLSSSSSGPILESCINCIDNEIPCRFGFVFPSITHNFNPALDDMYTGAWRVVLAVCSASPSRGVDYVVNSGGNIQPLQSCLDAGAVEEAPNPGFIYLRFDNFAGGRLRLIPGGGTFGDARYESTGIGFPYDCNTSYVLPKVYDNGSYSGWPSNITIFPD</sequence>
<dbReference type="EMBL" id="CP002546">
    <property type="protein sequence ID" value="ADY57867.1"/>
    <property type="molecule type" value="Genomic_DNA"/>
</dbReference>
<accession>F0SPG3</accession>
<gene>
    <name evidence="2" type="ordered locus">Plabr_0238</name>
</gene>
<reference evidence="3" key="1">
    <citation type="submission" date="2011-02" db="EMBL/GenBank/DDBJ databases">
        <title>The complete genome of Planctomyces brasiliensis DSM 5305.</title>
        <authorList>
            <person name="Lucas S."/>
            <person name="Copeland A."/>
            <person name="Lapidus A."/>
            <person name="Bruce D."/>
            <person name="Goodwin L."/>
            <person name="Pitluck S."/>
            <person name="Kyrpides N."/>
            <person name="Mavromatis K."/>
            <person name="Pagani I."/>
            <person name="Ivanova N."/>
            <person name="Ovchinnikova G."/>
            <person name="Lu M."/>
            <person name="Detter J.C."/>
            <person name="Han C."/>
            <person name="Land M."/>
            <person name="Hauser L."/>
            <person name="Markowitz V."/>
            <person name="Cheng J.-F."/>
            <person name="Hugenholtz P."/>
            <person name="Woyke T."/>
            <person name="Wu D."/>
            <person name="Tindall B."/>
            <person name="Pomrenke H.G."/>
            <person name="Brambilla E."/>
            <person name="Klenk H.-P."/>
            <person name="Eisen J.A."/>
        </authorList>
    </citation>
    <scope>NUCLEOTIDE SEQUENCE [LARGE SCALE GENOMIC DNA]</scope>
    <source>
        <strain evidence="3">ATCC 49424 / DSM 5305 / JCM 21570 / NBRC 103401 / IFAM 1448</strain>
    </source>
</reference>
<feature type="compositionally biased region" description="Low complexity" evidence="1">
    <location>
        <begin position="8"/>
        <end position="32"/>
    </location>
</feature>
<organism evidence="2 3">
    <name type="scientific">Rubinisphaera brasiliensis (strain ATCC 49424 / DSM 5305 / JCM 21570 / IAM 15109 / NBRC 103401 / IFAM 1448)</name>
    <name type="common">Planctomyces brasiliensis</name>
    <dbReference type="NCBI Taxonomy" id="756272"/>
    <lineage>
        <taxon>Bacteria</taxon>
        <taxon>Pseudomonadati</taxon>
        <taxon>Planctomycetota</taxon>
        <taxon>Planctomycetia</taxon>
        <taxon>Planctomycetales</taxon>
        <taxon>Planctomycetaceae</taxon>
        <taxon>Rubinisphaera</taxon>
    </lineage>
</organism>
<evidence type="ECO:0000256" key="1">
    <source>
        <dbReference type="SAM" id="MobiDB-lite"/>
    </source>
</evidence>
<evidence type="ECO:0000313" key="2">
    <source>
        <dbReference type="EMBL" id="ADY57867.1"/>
    </source>
</evidence>
<proteinExistence type="predicted"/>
<keyword evidence="3" id="KW-1185">Reference proteome</keyword>
<dbReference type="STRING" id="756272.Plabr_0238"/>
<dbReference type="HOGENOM" id="CLU_1467178_0_0_0"/>
<evidence type="ECO:0000313" key="3">
    <source>
        <dbReference type="Proteomes" id="UP000006860"/>
    </source>
</evidence>
<dbReference type="Proteomes" id="UP000006860">
    <property type="component" value="Chromosome"/>
</dbReference>